<keyword evidence="2" id="KW-1185">Reference proteome</keyword>
<dbReference type="EMBL" id="CP054212">
    <property type="protein sequence ID" value="QKJ87121.1"/>
    <property type="molecule type" value="Genomic_DNA"/>
</dbReference>
<dbReference type="Proteomes" id="UP000505325">
    <property type="component" value="Chromosome"/>
</dbReference>
<gene>
    <name evidence="1" type="ORF">PMPD1_2176</name>
</gene>
<organism evidence="1 2">
    <name type="scientific">Paramixta manurensis</name>
    <dbReference type="NCBI Taxonomy" id="2740817"/>
    <lineage>
        <taxon>Bacteria</taxon>
        <taxon>Pseudomonadati</taxon>
        <taxon>Pseudomonadota</taxon>
        <taxon>Gammaproteobacteria</taxon>
        <taxon>Enterobacterales</taxon>
        <taxon>Erwiniaceae</taxon>
        <taxon>Paramixta</taxon>
    </lineage>
</organism>
<dbReference type="AlphaFoldDB" id="A0A6M8UDZ1"/>
<dbReference type="KEGG" id="pmak:PMPD1_2176"/>
<proteinExistence type="predicted"/>
<name>A0A6M8UDZ1_9GAMM</name>
<evidence type="ECO:0000313" key="2">
    <source>
        <dbReference type="Proteomes" id="UP000505325"/>
    </source>
</evidence>
<reference evidence="1 2" key="1">
    <citation type="submission" date="2020-06" db="EMBL/GenBank/DDBJ databases">
        <title>Genome sequence of Paramixta manurensis strain PD-1.</title>
        <authorList>
            <person name="Lee C.W."/>
            <person name="Kim J."/>
        </authorList>
    </citation>
    <scope>NUCLEOTIDE SEQUENCE [LARGE SCALE GENOMIC DNA]</scope>
    <source>
        <strain evidence="1 2">PD-1</strain>
    </source>
</reference>
<dbReference type="RefSeq" id="WP_354292861.1">
    <property type="nucleotide sequence ID" value="NZ_CP054212.1"/>
</dbReference>
<accession>A0A6M8UDZ1</accession>
<evidence type="ECO:0000313" key="1">
    <source>
        <dbReference type="EMBL" id="QKJ87121.1"/>
    </source>
</evidence>
<protein>
    <submittedName>
        <fullName evidence="1">Uncharacterized protein</fullName>
    </submittedName>
</protein>
<sequence>MTALFNRDAWVTLIGEEPGTKDVMLKEVRRLIIAGDVETAKVMLRTLITATCGFPVISGDVGRNPKSIMRMLTPDTDPGIKAFMAVVNATERQLTINQMPDTER</sequence>